<gene>
    <name evidence="4" type="ORF">J7I42_27605</name>
</gene>
<dbReference type="GO" id="GO:0016301">
    <property type="term" value="F:kinase activity"/>
    <property type="evidence" value="ECO:0007669"/>
    <property type="project" value="UniProtKB-KW"/>
</dbReference>
<dbReference type="CDD" id="cd01169">
    <property type="entry name" value="HMPP_kinase"/>
    <property type="match status" value="1"/>
</dbReference>
<organism evidence="4 5">
    <name type="scientific">Niastella soli</name>
    <dbReference type="NCBI Taxonomy" id="2821487"/>
    <lineage>
        <taxon>Bacteria</taxon>
        <taxon>Pseudomonadati</taxon>
        <taxon>Bacteroidota</taxon>
        <taxon>Chitinophagia</taxon>
        <taxon>Chitinophagales</taxon>
        <taxon>Chitinophagaceae</taxon>
        <taxon>Niastella</taxon>
    </lineage>
</organism>
<comment type="pathway">
    <text evidence="1">Cofactor biosynthesis; thiamine diphosphate biosynthesis.</text>
</comment>
<reference evidence="4 5" key="1">
    <citation type="submission" date="2021-03" db="EMBL/GenBank/DDBJ databases">
        <title>Assistant Professor.</title>
        <authorList>
            <person name="Huq M.A."/>
        </authorList>
    </citation>
    <scope>NUCLEOTIDE SEQUENCE [LARGE SCALE GENOMIC DNA]</scope>
    <source>
        <strain evidence="4 5">MAH-29</strain>
    </source>
</reference>
<sequence length="251" mass="27305">MQTQRPYVLTIAGFDPTGGAGVLADCKTFEQHAVYGLGVCTGWTVQTDDSFFNIHWLTAEQIIEQLQPLMNKFVVSACKIGIIDSLETLLDVLVFLKENSPAMQIVWDPVLKASAGYDFHAVETFHSLDAVLAGVTLITPNYNELQQLQSISDVALIKDEQAMFCSVLLKGGHRPDALGTDTLYEPTGHTIIEAGVEQVFPKHGSGCVLSAAITARLAQGQSMVEACRGAKHYIESFLNSNQSLLGYHTIC</sequence>
<dbReference type="PANTHER" id="PTHR20858:SF17">
    <property type="entry name" value="HYDROXYMETHYLPYRIMIDINE_PHOSPHOMETHYLPYRIMIDINE KINASE THI20-RELATED"/>
    <property type="match status" value="1"/>
</dbReference>
<evidence type="ECO:0000256" key="2">
    <source>
        <dbReference type="ARBA" id="ARBA00012135"/>
    </source>
</evidence>
<dbReference type="InterPro" id="IPR004399">
    <property type="entry name" value="HMP/HMP-P_kinase_dom"/>
</dbReference>
<dbReference type="EMBL" id="JAGHKO010000011">
    <property type="protein sequence ID" value="MBO9204084.1"/>
    <property type="molecule type" value="Genomic_DNA"/>
</dbReference>
<keyword evidence="5" id="KW-1185">Reference proteome</keyword>
<proteinExistence type="predicted"/>
<dbReference type="Gene3D" id="3.40.1190.20">
    <property type="match status" value="1"/>
</dbReference>
<dbReference type="Pfam" id="PF08543">
    <property type="entry name" value="Phos_pyr_kin"/>
    <property type="match status" value="1"/>
</dbReference>
<protein>
    <recommendedName>
        <fullName evidence="2">hydroxymethylpyrimidine kinase</fullName>
        <ecNumber evidence="2">2.7.1.49</ecNumber>
    </recommendedName>
</protein>
<dbReference type="Proteomes" id="UP000677244">
    <property type="component" value="Unassembled WGS sequence"/>
</dbReference>
<evidence type="ECO:0000259" key="3">
    <source>
        <dbReference type="Pfam" id="PF08543"/>
    </source>
</evidence>
<dbReference type="InterPro" id="IPR029056">
    <property type="entry name" value="Ribokinase-like"/>
</dbReference>
<dbReference type="SUPFAM" id="SSF53613">
    <property type="entry name" value="Ribokinase-like"/>
    <property type="match status" value="1"/>
</dbReference>
<keyword evidence="4" id="KW-0418">Kinase</keyword>
<comment type="caution">
    <text evidence="4">The sequence shown here is derived from an EMBL/GenBank/DDBJ whole genome shotgun (WGS) entry which is preliminary data.</text>
</comment>
<evidence type="ECO:0000256" key="1">
    <source>
        <dbReference type="ARBA" id="ARBA00004948"/>
    </source>
</evidence>
<accession>A0ABS3Z1S8</accession>
<name>A0ABS3Z1S8_9BACT</name>
<feature type="domain" description="Pyridoxamine kinase/Phosphomethylpyrimidine kinase" evidence="3">
    <location>
        <begin position="15"/>
        <end position="242"/>
    </location>
</feature>
<evidence type="ECO:0000313" key="4">
    <source>
        <dbReference type="EMBL" id="MBO9204084.1"/>
    </source>
</evidence>
<dbReference type="EC" id="2.7.1.49" evidence="2"/>
<dbReference type="InterPro" id="IPR013749">
    <property type="entry name" value="PM/HMP-P_kinase-1"/>
</dbReference>
<dbReference type="RefSeq" id="WP_209142303.1">
    <property type="nucleotide sequence ID" value="NZ_JAGHKO010000011.1"/>
</dbReference>
<keyword evidence="4" id="KW-0808">Transferase</keyword>
<evidence type="ECO:0000313" key="5">
    <source>
        <dbReference type="Proteomes" id="UP000677244"/>
    </source>
</evidence>
<dbReference type="PANTHER" id="PTHR20858">
    <property type="entry name" value="PHOSPHOMETHYLPYRIMIDINE KINASE"/>
    <property type="match status" value="1"/>
</dbReference>